<dbReference type="EMBL" id="JAXQNO010000009">
    <property type="protein sequence ID" value="KAK4791785.1"/>
    <property type="molecule type" value="Genomic_DNA"/>
</dbReference>
<gene>
    <name evidence="5" type="ORF">SAY86_032198</name>
</gene>
<comment type="caution">
    <text evidence="5">The sequence shown here is derived from an EMBL/GenBank/DDBJ whole genome shotgun (WGS) entry which is preliminary data.</text>
</comment>
<feature type="compositionally biased region" description="Basic and acidic residues" evidence="3">
    <location>
        <begin position="170"/>
        <end position="179"/>
    </location>
</feature>
<accession>A0AAN7M8R4</accession>
<dbReference type="InterPro" id="IPR011515">
    <property type="entry name" value="Shugoshin_C"/>
</dbReference>
<name>A0AAN7M8R4_TRANT</name>
<dbReference type="Proteomes" id="UP001346149">
    <property type="component" value="Unassembled WGS sequence"/>
</dbReference>
<feature type="compositionally biased region" description="Basic and acidic residues" evidence="3">
    <location>
        <begin position="259"/>
        <end position="276"/>
    </location>
</feature>
<dbReference type="InterPro" id="IPR044693">
    <property type="entry name" value="SGO_plant"/>
</dbReference>
<feature type="domain" description="Shugoshin C-terminal" evidence="4">
    <location>
        <begin position="281"/>
        <end position="305"/>
    </location>
</feature>
<evidence type="ECO:0000313" key="5">
    <source>
        <dbReference type="EMBL" id="KAK4791785.1"/>
    </source>
</evidence>
<protein>
    <recommendedName>
        <fullName evidence="4">Shugoshin C-terminal domain-containing protein</fullName>
    </recommendedName>
</protein>
<feature type="region of interest" description="Disordered" evidence="3">
    <location>
        <begin position="238"/>
        <end position="307"/>
    </location>
</feature>
<dbReference type="GO" id="GO:0000775">
    <property type="term" value="C:chromosome, centromeric region"/>
    <property type="evidence" value="ECO:0007669"/>
    <property type="project" value="InterPro"/>
</dbReference>
<evidence type="ECO:0000256" key="1">
    <source>
        <dbReference type="ARBA" id="ARBA00010845"/>
    </source>
</evidence>
<dbReference type="PANTHER" id="PTHR34373">
    <property type="entry name" value="SHUGOSHIN 2"/>
    <property type="match status" value="1"/>
</dbReference>
<sequence length="307" mass="35381">MKGGVRVEKRASFGKIVRKRLSDITNISQAANRSPIEDPKTLLFSSGSEITRGYVDELIQKNRALVELIEERNKIIELSGAELQRLRISYQKTQHQNWNLAKSNSQMLAELNLARDKLKVLRHELACKEALHKAKKLEVEENVVKKHVVKNGWMEMEGEEMKKDEVAKEGLHKANDKQKPPGGRRRQHQRSQSMGAPGTNRQELEKEKIENKRRCLRRQSVRFLSLDGEPAENLFEIEEAKFPISRPRHSESGPSFSDPLKENDAPSRADEQEAQRRSSISRPLRRAAEKVQTYKEPPLNIKMRRVD</sequence>
<comment type="similarity">
    <text evidence="1">Belongs to the shugoshin family.</text>
</comment>
<dbReference type="Pfam" id="PF07557">
    <property type="entry name" value="Shugoshin_C"/>
    <property type="match status" value="1"/>
</dbReference>
<evidence type="ECO:0000259" key="4">
    <source>
        <dbReference type="Pfam" id="PF07557"/>
    </source>
</evidence>
<reference evidence="5 6" key="1">
    <citation type="journal article" date="2023" name="Hortic Res">
        <title>Pangenome of water caltrop reveals structural variations and asymmetric subgenome divergence after allopolyploidization.</title>
        <authorList>
            <person name="Zhang X."/>
            <person name="Chen Y."/>
            <person name="Wang L."/>
            <person name="Yuan Y."/>
            <person name="Fang M."/>
            <person name="Shi L."/>
            <person name="Lu R."/>
            <person name="Comes H.P."/>
            <person name="Ma Y."/>
            <person name="Chen Y."/>
            <person name="Huang G."/>
            <person name="Zhou Y."/>
            <person name="Zheng Z."/>
            <person name="Qiu Y."/>
        </authorList>
    </citation>
    <scope>NUCLEOTIDE SEQUENCE [LARGE SCALE GENOMIC DNA]</scope>
    <source>
        <strain evidence="5">F231</strain>
    </source>
</reference>
<dbReference type="GO" id="GO:0045144">
    <property type="term" value="P:meiotic sister chromatid segregation"/>
    <property type="evidence" value="ECO:0007669"/>
    <property type="project" value="InterPro"/>
</dbReference>
<dbReference type="AlphaFoldDB" id="A0AAN7M8R4"/>
<proteinExistence type="inferred from homology"/>
<dbReference type="GO" id="GO:0034090">
    <property type="term" value="P:maintenance of meiotic sister chromatid cohesion"/>
    <property type="evidence" value="ECO:0007669"/>
    <property type="project" value="InterPro"/>
</dbReference>
<evidence type="ECO:0000313" key="6">
    <source>
        <dbReference type="Proteomes" id="UP001346149"/>
    </source>
</evidence>
<keyword evidence="6" id="KW-1185">Reference proteome</keyword>
<evidence type="ECO:0000256" key="3">
    <source>
        <dbReference type="SAM" id="MobiDB-lite"/>
    </source>
</evidence>
<evidence type="ECO:0000256" key="2">
    <source>
        <dbReference type="ARBA" id="ARBA00022829"/>
    </source>
</evidence>
<dbReference type="GO" id="GO:0005634">
    <property type="term" value="C:nucleus"/>
    <property type="evidence" value="ECO:0007669"/>
    <property type="project" value="InterPro"/>
</dbReference>
<feature type="region of interest" description="Disordered" evidence="3">
    <location>
        <begin position="170"/>
        <end position="210"/>
    </location>
</feature>
<dbReference type="PANTHER" id="PTHR34373:SF8">
    <property type="entry name" value="SHUGOSHIN"/>
    <property type="match status" value="1"/>
</dbReference>
<organism evidence="5 6">
    <name type="scientific">Trapa natans</name>
    <name type="common">Water chestnut</name>
    <dbReference type="NCBI Taxonomy" id="22666"/>
    <lineage>
        <taxon>Eukaryota</taxon>
        <taxon>Viridiplantae</taxon>
        <taxon>Streptophyta</taxon>
        <taxon>Embryophyta</taxon>
        <taxon>Tracheophyta</taxon>
        <taxon>Spermatophyta</taxon>
        <taxon>Magnoliopsida</taxon>
        <taxon>eudicotyledons</taxon>
        <taxon>Gunneridae</taxon>
        <taxon>Pentapetalae</taxon>
        <taxon>rosids</taxon>
        <taxon>malvids</taxon>
        <taxon>Myrtales</taxon>
        <taxon>Lythraceae</taxon>
        <taxon>Trapa</taxon>
    </lineage>
</organism>
<keyword evidence="2" id="KW-0159">Chromosome partition</keyword>